<dbReference type="PANTHER" id="PTHR43319:SF3">
    <property type="entry name" value="BETA-LACTAMASE-RELATED DOMAIN-CONTAINING PROTEIN"/>
    <property type="match status" value="1"/>
</dbReference>
<dbReference type="SUPFAM" id="SSF56601">
    <property type="entry name" value="beta-lactamase/transpeptidase-like"/>
    <property type="match status" value="1"/>
</dbReference>
<dbReference type="InterPro" id="IPR012338">
    <property type="entry name" value="Beta-lactam/transpept-like"/>
</dbReference>
<dbReference type="InterPro" id="IPR001466">
    <property type="entry name" value="Beta-lactam-related"/>
</dbReference>
<evidence type="ECO:0000259" key="1">
    <source>
        <dbReference type="Pfam" id="PF00144"/>
    </source>
</evidence>
<dbReference type="Pfam" id="PF00144">
    <property type="entry name" value="Beta-lactamase"/>
    <property type="match status" value="1"/>
</dbReference>
<gene>
    <name evidence="2" type="ORF">D0Z08_05110</name>
</gene>
<dbReference type="OrthoDB" id="9809635at2"/>
<proteinExistence type="predicted"/>
<comment type="caution">
    <text evidence="2">The sequence shown here is derived from an EMBL/GenBank/DDBJ whole genome shotgun (WGS) entry which is preliminary data.</text>
</comment>
<dbReference type="InterPro" id="IPR052907">
    <property type="entry name" value="Beta-lactamase/esterase"/>
</dbReference>
<evidence type="ECO:0000313" key="2">
    <source>
        <dbReference type="EMBL" id="RHW28350.1"/>
    </source>
</evidence>
<name>A0A417Y6N7_9ACTN</name>
<sequence>MSAPQATSGARGDCAPGFAGVREEFERNFEERGEIGASVAVFLDGEPVVDLWGGVADPDTGRPWEADTLSVLQSVTKGAVSLCANVLVARGELDLDAPVATYWPEFAQAGKETIPVRWVLSHLDGVPVIRRPQKADALLHWDEVVADLAAEEPLWEPGTRSGYHGFAYGYLVGEIVRRVTGRSIGRFFREEVAEPLGLDFWIGLPLEHHARVAPAIAGPPDLDHPVHQLMMEPGSLQNMLVLNGGAYFGAGLADSPEAYSAEMASTGGIGNARSIAGMYAPLALGGAFRGVRLMGPGDVARLAFPQAAGVDAMLLVPMTYTLGFWRSMDNRRSRVTGTDSMVLSTEAFGHPGFGGRLGFADPGARISFGYTNNKMSSRTTVGNRGQALVDAVYRALGYEGGETGHWVRPA</sequence>
<evidence type="ECO:0000313" key="3">
    <source>
        <dbReference type="Proteomes" id="UP000283644"/>
    </source>
</evidence>
<dbReference type="RefSeq" id="WP_118923290.1">
    <property type="nucleotide sequence ID" value="NZ_QXGH01000010.1"/>
</dbReference>
<reference evidence="2 3" key="1">
    <citation type="submission" date="2018-09" db="EMBL/GenBank/DDBJ databases">
        <title>Genome sequencing of Nocardioides immobilis CCTCC AB 2017083 for comparison to Nocardioides silvaticus.</title>
        <authorList>
            <person name="Li C."/>
            <person name="Wang G."/>
        </authorList>
    </citation>
    <scope>NUCLEOTIDE SEQUENCE [LARGE SCALE GENOMIC DNA]</scope>
    <source>
        <strain evidence="2 3">CCTCC AB 2017083</strain>
    </source>
</reference>
<accession>A0A417Y6N7</accession>
<feature type="domain" description="Beta-lactamase-related" evidence="1">
    <location>
        <begin position="25"/>
        <end position="381"/>
    </location>
</feature>
<dbReference type="EMBL" id="QXGH01000010">
    <property type="protein sequence ID" value="RHW28350.1"/>
    <property type="molecule type" value="Genomic_DNA"/>
</dbReference>
<keyword evidence="3" id="KW-1185">Reference proteome</keyword>
<dbReference type="Proteomes" id="UP000283644">
    <property type="component" value="Unassembled WGS sequence"/>
</dbReference>
<dbReference type="AlphaFoldDB" id="A0A417Y6N7"/>
<dbReference type="Gene3D" id="3.40.710.10">
    <property type="entry name" value="DD-peptidase/beta-lactamase superfamily"/>
    <property type="match status" value="1"/>
</dbReference>
<dbReference type="PANTHER" id="PTHR43319">
    <property type="entry name" value="BETA-LACTAMASE-RELATED"/>
    <property type="match status" value="1"/>
</dbReference>
<organism evidence="2 3">
    <name type="scientific">Nocardioides immobilis</name>
    <dbReference type="NCBI Taxonomy" id="2049295"/>
    <lineage>
        <taxon>Bacteria</taxon>
        <taxon>Bacillati</taxon>
        <taxon>Actinomycetota</taxon>
        <taxon>Actinomycetes</taxon>
        <taxon>Propionibacteriales</taxon>
        <taxon>Nocardioidaceae</taxon>
        <taxon>Nocardioides</taxon>
    </lineage>
</organism>
<protein>
    <submittedName>
        <fullName evidence="2">Class A beta-lactamase-related serine hydrolase</fullName>
    </submittedName>
</protein>
<keyword evidence="2" id="KW-0378">Hydrolase</keyword>
<dbReference type="GO" id="GO:0016787">
    <property type="term" value="F:hydrolase activity"/>
    <property type="evidence" value="ECO:0007669"/>
    <property type="project" value="UniProtKB-KW"/>
</dbReference>